<dbReference type="OrthoDB" id="3039988at2759"/>
<keyword evidence="2" id="KW-1185">Reference proteome</keyword>
<organism evidence="2 3">
    <name type="scientific">Spodoptera litura</name>
    <name type="common">Asian cotton leafworm</name>
    <dbReference type="NCBI Taxonomy" id="69820"/>
    <lineage>
        <taxon>Eukaryota</taxon>
        <taxon>Metazoa</taxon>
        <taxon>Ecdysozoa</taxon>
        <taxon>Arthropoda</taxon>
        <taxon>Hexapoda</taxon>
        <taxon>Insecta</taxon>
        <taxon>Pterygota</taxon>
        <taxon>Neoptera</taxon>
        <taxon>Endopterygota</taxon>
        <taxon>Lepidoptera</taxon>
        <taxon>Glossata</taxon>
        <taxon>Ditrysia</taxon>
        <taxon>Noctuoidea</taxon>
        <taxon>Noctuidae</taxon>
        <taxon>Amphipyrinae</taxon>
        <taxon>Spodoptera</taxon>
    </lineage>
</organism>
<gene>
    <name evidence="3" type="primary">LOC111355323</name>
</gene>
<reference evidence="3" key="1">
    <citation type="submission" date="2025-08" db="UniProtKB">
        <authorList>
            <consortium name="RefSeq"/>
        </authorList>
    </citation>
    <scope>IDENTIFICATION</scope>
    <source>
        <strain evidence="3">Ishihara</strain>
        <tissue evidence="3">Whole body</tissue>
    </source>
</reference>
<name>A0A9J7IR85_SPOLT</name>
<dbReference type="KEGG" id="sliu:111355323"/>
<feature type="compositionally biased region" description="Basic residues" evidence="1">
    <location>
        <begin position="338"/>
        <end position="351"/>
    </location>
</feature>
<protein>
    <submittedName>
        <fullName evidence="3">Uncharacterized protein LOC111355323</fullName>
    </submittedName>
</protein>
<accession>A0A9J7IR85</accession>
<feature type="region of interest" description="Disordered" evidence="1">
    <location>
        <begin position="335"/>
        <end position="359"/>
    </location>
</feature>
<dbReference type="RefSeq" id="XP_022824878.1">
    <property type="nucleotide sequence ID" value="XM_022969110.1"/>
</dbReference>
<dbReference type="AlphaFoldDB" id="A0A9J7IR85"/>
<evidence type="ECO:0000313" key="2">
    <source>
        <dbReference type="Proteomes" id="UP000301870"/>
    </source>
</evidence>
<dbReference type="Proteomes" id="UP000301870">
    <property type="component" value="Chromosome 20"/>
</dbReference>
<evidence type="ECO:0000313" key="3">
    <source>
        <dbReference type="RefSeq" id="XP_022824878.1"/>
    </source>
</evidence>
<dbReference type="GeneID" id="111355323"/>
<proteinExistence type="predicted"/>
<evidence type="ECO:0000256" key="1">
    <source>
        <dbReference type="SAM" id="MobiDB-lite"/>
    </source>
</evidence>
<sequence length="446" mass="52230">MSDNEDSSNELNKDSMNVNFDEYVEDDKKKRMRSSSDEEWTEVKQKKRKETEKIELYISNNEKLPKQFNLAKLLKEQNIKDIIRVKFINPYRVRIELTSEISAEKLETCQYFIDLGWQIQRAMEKNKSYGVIRDVDLEMSEEEILENISCPEPAKLLSVNRLNRRNVERDGWSPSEAVRLCFKGSYLPRYVFTHGLKIVVEPYVFPVSQCSRCWRFGHVLKRCPSNKVVCPKCGGNHANCEISKMTCVNCKGQHISLSKSCPYFIKEKRLRELMSEYNCTYRRALTLYVPENEPIQEAEEETKEIPINVSSVKEISLTPTQRTKRLTYAEVTTMAQVHKQKPKPSSRKKPNKSPDEDWMEWNNFEVDQNETESQKSCKTGKRQNDVSFKELLQRLQEIIFMKGNTTSMIWKGVIKTCIEWVILVVVDNVTDWPVLKLIMDYFCNAS</sequence>
<feature type="region of interest" description="Disordered" evidence="1">
    <location>
        <begin position="1"/>
        <end position="46"/>
    </location>
</feature>